<dbReference type="GO" id="GO:0071973">
    <property type="term" value="P:bacterial-type flagellum-dependent cell motility"/>
    <property type="evidence" value="ECO:0007669"/>
    <property type="project" value="InterPro"/>
</dbReference>
<dbReference type="GO" id="GO:0044781">
    <property type="term" value="P:bacterial-type flagellum organization"/>
    <property type="evidence" value="ECO:0007669"/>
    <property type="project" value="UniProtKB-KW"/>
</dbReference>
<evidence type="ECO:0000256" key="5">
    <source>
        <dbReference type="ARBA" id="ARBA00022448"/>
    </source>
</evidence>
<dbReference type="PANTHER" id="PTHR34982:SF1">
    <property type="entry name" value="FLAGELLAR ASSEMBLY PROTEIN FLIH"/>
    <property type="match status" value="1"/>
</dbReference>
<dbReference type="NCBIfam" id="NF004270">
    <property type="entry name" value="PRK05687.2-1"/>
    <property type="match status" value="1"/>
</dbReference>
<dbReference type="PANTHER" id="PTHR34982">
    <property type="entry name" value="YOP PROTEINS TRANSLOCATION PROTEIN L"/>
    <property type="match status" value="1"/>
</dbReference>
<evidence type="ECO:0000256" key="6">
    <source>
        <dbReference type="ARBA" id="ARBA00022490"/>
    </source>
</evidence>
<keyword evidence="9" id="KW-1006">Bacterial flagellum protein export</keyword>
<keyword evidence="12" id="KW-1185">Reference proteome</keyword>
<dbReference type="PATRIC" id="fig|1129374.4.peg.687"/>
<sequence length="268" mass="29744">MTTDAFRSKKPFSPDAEVEELLRAWKTLDLSAETELKPGLTNALNLRRPPVAASEAVIADTPEYKPLTAEDIEQIRQAAYDEGFAEGKEEGFSKGYAEGREQGLQDGVTQGLAEGKKQAIAAAQPEIDDRRAQLSQLIDQLQQPLRGLDVQVEQALTELALAMAQAVLGVEVKTNPQIILQALQEATSALPLQTSQMRIKVHPDDLLTIRQHFSDDELQQRQWQLRAEPTVERGGCLVESEKSSVDRSLTQRLTSSLEHFLHQQTHSD</sequence>
<organism evidence="11 12">
    <name type="scientific">Alishewanella jeotgali KCTC 22429</name>
    <dbReference type="NCBI Taxonomy" id="1129374"/>
    <lineage>
        <taxon>Bacteria</taxon>
        <taxon>Pseudomonadati</taxon>
        <taxon>Pseudomonadota</taxon>
        <taxon>Gammaproteobacteria</taxon>
        <taxon>Alteromonadales</taxon>
        <taxon>Alteromonadaceae</taxon>
        <taxon>Alishewanella</taxon>
    </lineage>
</organism>
<evidence type="ECO:0000313" key="12">
    <source>
        <dbReference type="Proteomes" id="UP000012046"/>
    </source>
</evidence>
<keyword evidence="11" id="KW-0282">Flagellum</keyword>
<keyword evidence="6" id="KW-0963">Cytoplasm</keyword>
<protein>
    <recommendedName>
        <fullName evidence="4">Flagellar assembly protein FliH</fullName>
    </recommendedName>
</protein>
<dbReference type="GO" id="GO:0009288">
    <property type="term" value="C:bacterial-type flagellum"/>
    <property type="evidence" value="ECO:0007669"/>
    <property type="project" value="InterPro"/>
</dbReference>
<proteinExistence type="inferred from homology"/>
<keyword evidence="8" id="KW-0653">Protein transport</keyword>
<dbReference type="Proteomes" id="UP000012046">
    <property type="component" value="Unassembled WGS sequence"/>
</dbReference>
<name>H3ZBH3_9ALTE</name>
<reference evidence="11 12" key="1">
    <citation type="journal article" date="2012" name="J. Bacteriol.">
        <title>Genome Sequence of Extracellular-Protease-Producing Alishewanella jeotgali Isolated from Traditional Korean Fermented Seafood.</title>
        <authorList>
            <person name="Jung J."/>
            <person name="Chun J."/>
            <person name="Park W."/>
        </authorList>
    </citation>
    <scope>NUCLEOTIDE SEQUENCE [LARGE SCALE GENOMIC DNA]</scope>
    <source>
        <strain evidence="11 12">KCTC 22429</strain>
    </source>
</reference>
<dbReference type="PRINTS" id="PR01003">
    <property type="entry name" value="FLGFLIH"/>
</dbReference>
<keyword evidence="11" id="KW-0969">Cilium</keyword>
<dbReference type="InterPro" id="IPR000563">
    <property type="entry name" value="Flag_FliH"/>
</dbReference>
<dbReference type="GO" id="GO:0005829">
    <property type="term" value="C:cytosol"/>
    <property type="evidence" value="ECO:0007669"/>
    <property type="project" value="TreeGrafter"/>
</dbReference>
<dbReference type="AlphaFoldDB" id="H3ZBH3"/>
<dbReference type="EMBL" id="AHTH01000005">
    <property type="protein sequence ID" value="EHR42287.1"/>
    <property type="molecule type" value="Genomic_DNA"/>
</dbReference>
<evidence type="ECO:0000259" key="10">
    <source>
        <dbReference type="Pfam" id="PF02108"/>
    </source>
</evidence>
<evidence type="ECO:0000256" key="1">
    <source>
        <dbReference type="ARBA" id="ARBA00003041"/>
    </source>
</evidence>
<evidence type="ECO:0000256" key="9">
    <source>
        <dbReference type="ARBA" id="ARBA00023225"/>
    </source>
</evidence>
<evidence type="ECO:0000256" key="7">
    <source>
        <dbReference type="ARBA" id="ARBA00022795"/>
    </source>
</evidence>
<keyword evidence="7" id="KW-1005">Bacterial flagellum biogenesis</keyword>
<evidence type="ECO:0000256" key="8">
    <source>
        <dbReference type="ARBA" id="ARBA00022927"/>
    </source>
</evidence>
<dbReference type="eggNOG" id="COG1317">
    <property type="taxonomic scope" value="Bacteria"/>
</dbReference>
<evidence type="ECO:0000256" key="3">
    <source>
        <dbReference type="ARBA" id="ARBA00006602"/>
    </source>
</evidence>
<evidence type="ECO:0000256" key="4">
    <source>
        <dbReference type="ARBA" id="ARBA00016507"/>
    </source>
</evidence>
<dbReference type="GO" id="GO:0015031">
    <property type="term" value="P:protein transport"/>
    <property type="evidence" value="ECO:0007669"/>
    <property type="project" value="UniProtKB-KW"/>
</dbReference>
<dbReference type="STRING" id="1129374.AJE_03391"/>
<keyword evidence="5" id="KW-0813">Transport</keyword>
<comment type="caution">
    <text evidence="11">The sequence shown here is derived from an EMBL/GenBank/DDBJ whole genome shotgun (WGS) entry which is preliminary data.</text>
</comment>
<comment type="subcellular location">
    <subcellularLocation>
        <location evidence="2">Cytoplasm</location>
    </subcellularLocation>
</comment>
<gene>
    <name evidence="11" type="primary">fliH</name>
    <name evidence="11" type="ORF">AJE_03391</name>
</gene>
<dbReference type="InterPro" id="IPR018035">
    <property type="entry name" value="Flagellar_FliH/T3SS_HrpE"/>
</dbReference>
<dbReference type="RefSeq" id="WP_008949683.1">
    <property type="nucleotide sequence ID" value="NZ_AHTH01000005.1"/>
</dbReference>
<dbReference type="GO" id="GO:0003774">
    <property type="term" value="F:cytoskeletal motor activity"/>
    <property type="evidence" value="ECO:0007669"/>
    <property type="project" value="InterPro"/>
</dbReference>
<evidence type="ECO:0000256" key="2">
    <source>
        <dbReference type="ARBA" id="ARBA00004496"/>
    </source>
</evidence>
<comment type="similarity">
    <text evidence="3">Belongs to the FliH family.</text>
</comment>
<feature type="domain" description="Flagellar assembly protein FliH/Type III secretion system HrpE" evidence="10">
    <location>
        <begin position="131"/>
        <end position="254"/>
    </location>
</feature>
<accession>H3ZBH3</accession>
<keyword evidence="11" id="KW-0966">Cell projection</keyword>
<dbReference type="Pfam" id="PF02108">
    <property type="entry name" value="FliH"/>
    <property type="match status" value="1"/>
</dbReference>
<evidence type="ECO:0000313" key="11">
    <source>
        <dbReference type="EMBL" id="EHR42287.1"/>
    </source>
</evidence>
<dbReference type="InterPro" id="IPR051472">
    <property type="entry name" value="T3SS_Stator/FliH"/>
</dbReference>
<comment type="function">
    <text evidence="1">Needed for flagellar regrowth and assembly.</text>
</comment>